<protein>
    <recommendedName>
        <fullName evidence="4">Nitrogenase iron-molybdenum cofactor biosynthesis protein NifE</fullName>
    </recommendedName>
</protein>
<accession>A0ABS2HDC5</accession>
<dbReference type="PANTHER" id="PTHR42956">
    <property type="entry name" value="NITROGENASE IRON-MOLYBDENUM COFACTOR BIOSYNTHESIS PROTEIN NIFE"/>
    <property type="match status" value="1"/>
</dbReference>
<feature type="compositionally biased region" description="Basic and acidic residues" evidence="7">
    <location>
        <begin position="1"/>
        <end position="20"/>
    </location>
</feature>
<dbReference type="PROSITE" id="PS00090">
    <property type="entry name" value="NITROGENASE_1_2"/>
    <property type="match status" value="1"/>
</dbReference>
<evidence type="ECO:0000256" key="2">
    <source>
        <dbReference type="ARBA" id="ARBA00005155"/>
    </source>
</evidence>
<evidence type="ECO:0000256" key="5">
    <source>
        <dbReference type="ARBA" id="ARBA00023231"/>
    </source>
</evidence>
<keyword evidence="5 6" id="KW-0535">Nitrogen fixation</keyword>
<dbReference type="InterPro" id="IPR000510">
    <property type="entry name" value="Nase/OxRdtase_comp1"/>
</dbReference>
<evidence type="ECO:0000256" key="1">
    <source>
        <dbReference type="ARBA" id="ARBA00003171"/>
    </source>
</evidence>
<dbReference type="NCBIfam" id="TIGR01283">
    <property type="entry name" value="nifE"/>
    <property type="match status" value="1"/>
</dbReference>
<comment type="caution">
    <text evidence="9">The sequence shown here is derived from an EMBL/GenBank/DDBJ whole genome shotgun (WGS) entry which is preliminary data.</text>
</comment>
<dbReference type="InterPro" id="IPR000318">
    <property type="entry name" value="Nase_comp1_CS"/>
</dbReference>
<dbReference type="Gene3D" id="3.40.50.12380">
    <property type="entry name" value="Nitrogenase MoFe cofactor biosynthesis protein NifE, C-terminal"/>
    <property type="match status" value="1"/>
</dbReference>
<comment type="similarity">
    <text evidence="3 6">Belongs to the NifD/NifK/NifE/NifN family.</text>
</comment>
<evidence type="ECO:0000256" key="4">
    <source>
        <dbReference type="ARBA" id="ARBA00013280"/>
    </source>
</evidence>
<evidence type="ECO:0000313" key="10">
    <source>
        <dbReference type="Proteomes" id="UP000809621"/>
    </source>
</evidence>
<dbReference type="Pfam" id="PF00148">
    <property type="entry name" value="Oxidored_nitro"/>
    <property type="match status" value="1"/>
</dbReference>
<evidence type="ECO:0000313" key="9">
    <source>
        <dbReference type="EMBL" id="MBM7035585.1"/>
    </source>
</evidence>
<dbReference type="PANTHER" id="PTHR42956:SF1">
    <property type="entry name" value="NITROGENASE IRON-MOLYBDENUM COFACTOR BIOSYNTHESIS PROTEIN NIFE"/>
    <property type="match status" value="1"/>
</dbReference>
<dbReference type="InterPro" id="IPR049939">
    <property type="entry name" value="NifE-like"/>
</dbReference>
<dbReference type="SUPFAM" id="SSF53807">
    <property type="entry name" value="Helical backbone' metal receptor"/>
    <property type="match status" value="1"/>
</dbReference>
<keyword evidence="10" id="KW-1185">Reference proteome</keyword>
<proteinExistence type="inferred from homology"/>
<dbReference type="Gene3D" id="3.40.50.1980">
    <property type="entry name" value="Nitrogenase molybdenum iron protein domain"/>
    <property type="match status" value="1"/>
</dbReference>
<dbReference type="RefSeq" id="WP_205157176.1">
    <property type="nucleotide sequence ID" value="NZ_JAFEUM010000001.1"/>
</dbReference>
<dbReference type="InterPro" id="IPR005973">
    <property type="entry name" value="NifE"/>
</dbReference>
<evidence type="ECO:0000259" key="8">
    <source>
        <dbReference type="Pfam" id="PF00148"/>
    </source>
</evidence>
<comment type="pathway">
    <text evidence="2">Cofactor biosynthesis; Fe-Mo cofactor biosynthesis.</text>
</comment>
<evidence type="ECO:0000256" key="7">
    <source>
        <dbReference type="SAM" id="MobiDB-lite"/>
    </source>
</evidence>
<name>A0ABS2HDC5_9VIBR</name>
<dbReference type="EMBL" id="JAFEUM010000001">
    <property type="protein sequence ID" value="MBM7035585.1"/>
    <property type="molecule type" value="Genomic_DNA"/>
</dbReference>
<reference evidence="9 10" key="1">
    <citation type="submission" date="2021-02" db="EMBL/GenBank/DDBJ databases">
        <authorList>
            <person name="Park J.-S."/>
        </authorList>
    </citation>
    <scope>NUCLEOTIDE SEQUENCE [LARGE SCALE GENOMIC DNA]</scope>
    <source>
        <strain evidence="9 10">188UL20-2</strain>
    </source>
</reference>
<evidence type="ECO:0000256" key="6">
    <source>
        <dbReference type="RuleBase" id="RU004021"/>
    </source>
</evidence>
<gene>
    <name evidence="9" type="primary">nifE</name>
    <name evidence="9" type="ORF">JQC93_04120</name>
</gene>
<organism evidence="9 10">
    <name type="scientific">Vibrio ulleungensis</name>
    <dbReference type="NCBI Taxonomy" id="2807619"/>
    <lineage>
        <taxon>Bacteria</taxon>
        <taxon>Pseudomonadati</taxon>
        <taxon>Pseudomonadota</taxon>
        <taxon>Gammaproteobacteria</taxon>
        <taxon>Vibrionales</taxon>
        <taxon>Vibrionaceae</taxon>
        <taxon>Vibrio</taxon>
    </lineage>
</organism>
<sequence length="484" mass="53213">MKQSEIRVLQDEPACEHNAGEKSGCSRPIPGATAGGCTFDGAQISLLPIADVGHIVHGPIGCAGNSWNNRGTKASGSNLFRLGFTTDLNEQDVIMGRSEKRLLHGIKQLIDEHNPPAVFVYTTCVPALEGDDVESICTLAEQRFGLPVVHVDSAGFYGNKNLGNRIAGEVMLKQVVGSAEPPPKPEMKHDPSRRVHDIVLIGEYNIAGEFWHVSPLLEELGLRVLCCLAGDTHFHQVQTMHRADVSMVVCSRAQINVARKLQEQWQIPWFEGSFYGIEDTSHALRQFASMLNDERLSEHTEQLIKREETRVRKALAPYAERLAGKKALLYTGGVKSWSIVSALADIGVTTVATGTRKSTQADKNRIIDIMGEEALMLEEGGAQVLLNVYHEQQADVLIAGGRNMYTAMKAPIPFLHINQEREHAYAGYEGMITLAKELCRTIESPVWHAARSRPPWELTKMSDGSTRNVNHSIADTVVTKVQGA</sequence>
<dbReference type="Proteomes" id="UP000809621">
    <property type="component" value="Unassembled WGS sequence"/>
</dbReference>
<comment type="function">
    <text evidence="1">This protein may play a role in the biosynthesis of the prosthetic group of nitrogenase (FeMo cofactor).</text>
</comment>
<evidence type="ECO:0000256" key="3">
    <source>
        <dbReference type="ARBA" id="ARBA00011002"/>
    </source>
</evidence>
<dbReference type="PROSITE" id="PS00699">
    <property type="entry name" value="NITROGENASE_1_1"/>
    <property type="match status" value="1"/>
</dbReference>
<feature type="domain" description="Nitrogenase/oxidoreductase component 1" evidence="8">
    <location>
        <begin position="37"/>
        <end position="442"/>
    </location>
</feature>
<feature type="region of interest" description="Disordered" evidence="7">
    <location>
        <begin position="1"/>
        <end position="27"/>
    </location>
</feature>